<evidence type="ECO:0000256" key="4">
    <source>
        <dbReference type="ARBA" id="ARBA00022801"/>
    </source>
</evidence>
<feature type="domain" description="Oligopeptidase A N-terminal" evidence="12">
    <location>
        <begin position="116"/>
        <end position="239"/>
    </location>
</feature>
<dbReference type="PANTHER" id="PTHR11804">
    <property type="entry name" value="PROTEASE M3 THIMET OLIGOPEPTIDASE-RELATED"/>
    <property type="match status" value="1"/>
</dbReference>
<dbReference type="PANTHER" id="PTHR11804:SF83">
    <property type="entry name" value="LD37516P"/>
    <property type="match status" value="1"/>
</dbReference>
<keyword evidence="5 9" id="KW-0862">Zinc</keyword>
<evidence type="ECO:0000256" key="3">
    <source>
        <dbReference type="ARBA" id="ARBA00022723"/>
    </source>
</evidence>
<keyword evidence="6 9" id="KW-0482">Metalloprotease</keyword>
<dbReference type="InterPro" id="IPR045090">
    <property type="entry name" value="Pept_M3A_M3B"/>
</dbReference>
<proteinExistence type="inferred from homology"/>
<evidence type="ECO:0000256" key="8">
    <source>
        <dbReference type="ARBA" id="ARBA00026100"/>
    </source>
</evidence>
<dbReference type="GO" id="GO:0006518">
    <property type="term" value="P:peptide metabolic process"/>
    <property type="evidence" value="ECO:0007669"/>
    <property type="project" value="TreeGrafter"/>
</dbReference>
<dbReference type="SUPFAM" id="SSF55486">
    <property type="entry name" value="Metalloproteases ('zincins'), catalytic domain"/>
    <property type="match status" value="1"/>
</dbReference>
<dbReference type="GO" id="GO:0004222">
    <property type="term" value="F:metalloendopeptidase activity"/>
    <property type="evidence" value="ECO:0007669"/>
    <property type="project" value="UniProtKB-EC"/>
</dbReference>
<dbReference type="Gene3D" id="1.10.1370.10">
    <property type="entry name" value="Neurolysin, domain 3"/>
    <property type="match status" value="1"/>
</dbReference>
<evidence type="ECO:0000259" key="11">
    <source>
        <dbReference type="Pfam" id="PF01432"/>
    </source>
</evidence>
<accession>A0A830H8A0</accession>
<name>A0A830H8A0_9CHLO</name>
<feature type="compositionally biased region" description="Low complexity" evidence="10">
    <location>
        <begin position="1"/>
        <end position="22"/>
    </location>
</feature>
<keyword evidence="14" id="KW-1185">Reference proteome</keyword>
<dbReference type="EC" id="3.4.24.70" evidence="8"/>
<dbReference type="InterPro" id="IPR024079">
    <property type="entry name" value="MetalloPept_cat_dom_sf"/>
</dbReference>
<evidence type="ECO:0000313" key="13">
    <source>
        <dbReference type="EMBL" id="GHP02908.1"/>
    </source>
</evidence>
<dbReference type="InterPro" id="IPR034005">
    <property type="entry name" value="M3A_DCP"/>
</dbReference>
<dbReference type="Proteomes" id="UP000660262">
    <property type="component" value="Unassembled WGS sequence"/>
</dbReference>
<dbReference type="EMBL" id="BNJQ01000004">
    <property type="protein sequence ID" value="GHP02908.1"/>
    <property type="molecule type" value="Genomic_DNA"/>
</dbReference>
<evidence type="ECO:0000256" key="5">
    <source>
        <dbReference type="ARBA" id="ARBA00022833"/>
    </source>
</evidence>
<comment type="similarity">
    <text evidence="1 9">Belongs to the peptidase M3 family.</text>
</comment>
<dbReference type="AlphaFoldDB" id="A0A830H8A0"/>
<keyword evidence="2 9" id="KW-0645">Protease</keyword>
<evidence type="ECO:0000256" key="6">
    <source>
        <dbReference type="ARBA" id="ARBA00023049"/>
    </source>
</evidence>
<keyword evidence="4 9" id="KW-0378">Hydrolase</keyword>
<sequence length="803" mass="88130">MPAQTTASLASSANARSTRANTPARHNRTNIRRSLLGVSGVSAITRSVLCAFAARSLSSRATTTTVVAAAVSGGHCRAMSATTEIATNPLTSKFSRETGYFPPFESIKPEHVAPGIRALLAESEQKLESLEKTATPTWDGVMAPLEELTDRLGVAWGAVKHLKSVRDNEELRTAVDEVQPERVKLSLRISQSEALYKAIKSLREDEAQWSGLSNAQKRAVDAELKDFELGGVGLTGDAKEEFNAIQQKMSSISTTFSNNLLDATKAYMKVVTSKDDVDGLPPSALAAAAAAARDRGGHPEATAESGPWALTLDMPVYLPVMQHLKKRELREEVYRASITRASKPAEGKEGAVAGEDGVLKNGDNTPLILETLRLRKRKAALLGYDDHCSVSMAKKMATPETAFDLLEDLRVKSMSYASKELEDLKEYAKANGGPDDLKHWDMPFWAERLREAQYSFTEEDLRPYLPLPAVLDGLFSLLNKLFDIEVKPTTQNLEKPHPDVQIFDVFRDGAVIAHFYLDPYARPAEKRGGAWMDEVFARSSLFGSEPGTCRLPVAHMVCNQTPPVDGKPSLMTFREVETLFHEAGHAFQHMLTKVDCGLCSGIRNVEWDAVELPSQFMENWCYHRATLMSFAKHYETGEPLPDDLFDKIVAARTFRAGSMMMRQLHFATVDLSLHSAAHFDPESGDASKIFELEQKVAEKTCVVMPLPEDRFLCGFAHIFAGGYSAGYFSYKWAEVLSADAFGAFEEAGLEDDEAVKSTGRLFADTVMGLGGSLPPMEVFTKFRGREPTTDALLRHSGLVAASA</sequence>
<dbReference type="FunFam" id="3.40.390.10:FF:000009">
    <property type="entry name" value="Oligopeptidase A"/>
    <property type="match status" value="1"/>
</dbReference>
<dbReference type="Gene3D" id="3.40.390.10">
    <property type="entry name" value="Collagenase (Catalytic Domain)"/>
    <property type="match status" value="1"/>
</dbReference>
<protein>
    <recommendedName>
        <fullName evidence="8">oligopeptidase A</fullName>
        <ecNumber evidence="8">3.4.24.70</ecNumber>
    </recommendedName>
</protein>
<comment type="caution">
    <text evidence="13">The sequence shown here is derived from an EMBL/GenBank/DDBJ whole genome shotgun (WGS) entry which is preliminary data.</text>
</comment>
<evidence type="ECO:0000256" key="1">
    <source>
        <dbReference type="ARBA" id="ARBA00006040"/>
    </source>
</evidence>
<dbReference type="InterPro" id="IPR045666">
    <property type="entry name" value="OpdA_N"/>
</dbReference>
<gene>
    <name evidence="13" type="ORF">PPROV_000166300</name>
</gene>
<dbReference type="Pfam" id="PF01432">
    <property type="entry name" value="Peptidase_M3"/>
    <property type="match status" value="1"/>
</dbReference>
<dbReference type="OrthoDB" id="534666at2759"/>
<evidence type="ECO:0000256" key="10">
    <source>
        <dbReference type="SAM" id="MobiDB-lite"/>
    </source>
</evidence>
<dbReference type="GO" id="GO:0006508">
    <property type="term" value="P:proteolysis"/>
    <property type="evidence" value="ECO:0007669"/>
    <property type="project" value="UniProtKB-KW"/>
</dbReference>
<feature type="domain" description="Peptidase M3A/M3B catalytic" evidence="11">
    <location>
        <begin position="320"/>
        <end position="797"/>
    </location>
</feature>
<comment type="catalytic activity">
    <reaction evidence="7">
        <text>Hydrolysis of oligopeptides, with broad specificity. Gly or Ala commonly occur as P1 or P1' residues, but more distant residues are also important, as is shown by the fact that Z-Gly-Pro-Gly-|-Gly-Pro-Ala is cleaved, but not Z-(Gly)(5).</text>
        <dbReference type="EC" id="3.4.24.70"/>
    </reaction>
</comment>
<keyword evidence="3 9" id="KW-0479">Metal-binding</keyword>
<evidence type="ECO:0000256" key="9">
    <source>
        <dbReference type="RuleBase" id="RU003435"/>
    </source>
</evidence>
<comment type="cofactor">
    <cofactor evidence="9">
        <name>Zn(2+)</name>
        <dbReference type="ChEBI" id="CHEBI:29105"/>
    </cofactor>
    <text evidence="9">Binds 1 zinc ion.</text>
</comment>
<dbReference type="GO" id="GO:0046872">
    <property type="term" value="F:metal ion binding"/>
    <property type="evidence" value="ECO:0007669"/>
    <property type="project" value="UniProtKB-UniRule"/>
</dbReference>
<organism evidence="13 14">
    <name type="scientific">Pycnococcus provasolii</name>
    <dbReference type="NCBI Taxonomy" id="41880"/>
    <lineage>
        <taxon>Eukaryota</taxon>
        <taxon>Viridiplantae</taxon>
        <taxon>Chlorophyta</taxon>
        <taxon>Pseudoscourfieldiophyceae</taxon>
        <taxon>Pseudoscourfieldiales</taxon>
        <taxon>Pycnococcaceae</taxon>
        <taxon>Pycnococcus</taxon>
    </lineage>
</organism>
<dbReference type="InterPro" id="IPR024077">
    <property type="entry name" value="Neurolysin/TOP_dom2"/>
</dbReference>
<reference evidence="13" key="1">
    <citation type="submission" date="2020-10" db="EMBL/GenBank/DDBJ databases">
        <title>Unveiling of a novel bifunctional photoreceptor, Dualchrome1, isolated from a cosmopolitan green alga.</title>
        <authorList>
            <person name="Suzuki S."/>
            <person name="Kawachi M."/>
        </authorList>
    </citation>
    <scope>NUCLEOTIDE SEQUENCE</scope>
    <source>
        <strain evidence="13">NIES 2893</strain>
    </source>
</reference>
<feature type="region of interest" description="Disordered" evidence="10">
    <location>
        <begin position="1"/>
        <end position="28"/>
    </location>
</feature>
<evidence type="ECO:0000259" key="12">
    <source>
        <dbReference type="Pfam" id="PF19310"/>
    </source>
</evidence>
<evidence type="ECO:0000256" key="2">
    <source>
        <dbReference type="ARBA" id="ARBA00022670"/>
    </source>
</evidence>
<evidence type="ECO:0000313" key="14">
    <source>
        <dbReference type="Proteomes" id="UP000660262"/>
    </source>
</evidence>
<dbReference type="GO" id="GO:0005829">
    <property type="term" value="C:cytosol"/>
    <property type="evidence" value="ECO:0007669"/>
    <property type="project" value="UniProtKB-ARBA"/>
</dbReference>
<dbReference type="InterPro" id="IPR001567">
    <property type="entry name" value="Pept_M3A_M3B_dom"/>
</dbReference>
<evidence type="ECO:0000256" key="7">
    <source>
        <dbReference type="ARBA" id="ARBA00024603"/>
    </source>
</evidence>
<dbReference type="CDD" id="cd06456">
    <property type="entry name" value="M3A_DCP"/>
    <property type="match status" value="1"/>
</dbReference>
<dbReference type="Pfam" id="PF19310">
    <property type="entry name" value="TOP_N"/>
    <property type="match status" value="1"/>
</dbReference>